<feature type="domain" description="Methyltransferase" evidence="5">
    <location>
        <begin position="63"/>
        <end position="163"/>
    </location>
</feature>
<dbReference type="PANTHER" id="PTHR43861:SF2">
    <property type="entry name" value="CARBOXY-S-ADENOSYL-L-METHIONINE SYNTHASE"/>
    <property type="match status" value="1"/>
</dbReference>
<dbReference type="Gene3D" id="3.40.50.150">
    <property type="entry name" value="Vaccinia Virus protein VP39"/>
    <property type="match status" value="1"/>
</dbReference>
<dbReference type="NCBIfam" id="NF011995">
    <property type="entry name" value="PRK15451.1"/>
    <property type="match status" value="1"/>
</dbReference>
<evidence type="ECO:0000259" key="5">
    <source>
        <dbReference type="Pfam" id="PF13649"/>
    </source>
</evidence>
<comment type="catalytic activity">
    <reaction evidence="3">
        <text>prephenate + S-adenosyl-L-methionine = carboxy-S-adenosyl-L-methionine + 3-phenylpyruvate + H2O</text>
        <dbReference type="Rhea" id="RHEA:51692"/>
        <dbReference type="ChEBI" id="CHEBI:15377"/>
        <dbReference type="ChEBI" id="CHEBI:18005"/>
        <dbReference type="ChEBI" id="CHEBI:29934"/>
        <dbReference type="ChEBI" id="CHEBI:59789"/>
        <dbReference type="ChEBI" id="CHEBI:134278"/>
    </reaction>
</comment>
<feature type="binding site" evidence="3 4">
    <location>
        <begin position="122"/>
        <end position="123"/>
    </location>
    <ligand>
        <name>S-adenosyl-L-methionine</name>
        <dbReference type="ChEBI" id="CHEBI:59789"/>
    </ligand>
</feature>
<feature type="binding site" evidence="3 4">
    <location>
        <position position="137"/>
    </location>
    <ligand>
        <name>S-adenosyl-L-methionine</name>
        <dbReference type="ChEBI" id="CHEBI:59789"/>
    </ligand>
</feature>
<comment type="function">
    <text evidence="3">Catalyzes the conversion of S-adenosyl-L-methionine (SAM) to carboxy-S-adenosyl-L-methionine (Cx-SAM).</text>
</comment>
<dbReference type="SUPFAM" id="SSF53335">
    <property type="entry name" value="S-adenosyl-L-methionine-dependent methyltransferases"/>
    <property type="match status" value="1"/>
</dbReference>
<feature type="binding site" evidence="3 4">
    <location>
        <begin position="90"/>
        <end position="91"/>
    </location>
    <ligand>
        <name>S-adenosyl-L-methionine</name>
        <dbReference type="ChEBI" id="CHEBI:59789"/>
    </ligand>
</feature>
<accession>A0A369WTB0</accession>
<dbReference type="EMBL" id="QQOH01000002">
    <property type="protein sequence ID" value="RDE22735.1"/>
    <property type="molecule type" value="Genomic_DNA"/>
</dbReference>
<sequence length="247" mass="27980">MAKDSDQLYAQPLNQIVDFQFDEQVVGVFADMINRSVPGYATVVKSLGILAARYAQPDSNLYDLGCSLGAATLSMQQQVRQPNCRFIAIDNSPAMIERCREHLQVAAMLEEAEPRTELVCADINTIEIRNASVVVMNFTLQFIEPDQRFDLLQRIYDGLKPGGVLLLSEKIAFEDDAIQQRLTDWHHDFKRANGYSDLEISQKRSALEKVMRPESLSLHQQRLGQIGFSCVQPWFQCFNFASMLAIK</sequence>
<organism evidence="6 7">
    <name type="scientific">Motiliproteus coralliicola</name>
    <dbReference type="NCBI Taxonomy" id="2283196"/>
    <lineage>
        <taxon>Bacteria</taxon>
        <taxon>Pseudomonadati</taxon>
        <taxon>Pseudomonadota</taxon>
        <taxon>Gammaproteobacteria</taxon>
        <taxon>Oceanospirillales</taxon>
        <taxon>Oceanospirillaceae</taxon>
        <taxon>Motiliproteus</taxon>
    </lineage>
</organism>
<dbReference type="AlphaFoldDB" id="A0A369WTB0"/>
<dbReference type="HAMAP" id="MF_01589">
    <property type="entry name" value="Cx_SAM_synthase"/>
    <property type="match status" value="1"/>
</dbReference>
<keyword evidence="1 3" id="KW-0808">Transferase</keyword>
<dbReference type="GO" id="GO:0002098">
    <property type="term" value="P:tRNA wobble uridine modification"/>
    <property type="evidence" value="ECO:0007669"/>
    <property type="project" value="InterPro"/>
</dbReference>
<dbReference type="GO" id="GO:0016743">
    <property type="term" value="F:carboxyl- or carbamoyltransferase activity"/>
    <property type="evidence" value="ECO:0007669"/>
    <property type="project" value="UniProtKB-UniRule"/>
</dbReference>
<feature type="binding site" evidence="3 4">
    <location>
        <position position="40"/>
    </location>
    <ligand>
        <name>S-adenosyl-L-methionine</name>
        <dbReference type="ChEBI" id="CHEBI:59789"/>
    </ligand>
</feature>
<dbReference type="RefSeq" id="WP_114695368.1">
    <property type="nucleotide sequence ID" value="NZ_QQOH01000002.1"/>
</dbReference>
<dbReference type="NCBIfam" id="TIGR00740">
    <property type="entry name" value="carboxy-S-adenosyl-L-methionine synthase CmoA"/>
    <property type="match status" value="1"/>
</dbReference>
<evidence type="ECO:0000313" key="7">
    <source>
        <dbReference type="Proteomes" id="UP000253769"/>
    </source>
</evidence>
<dbReference type="OrthoDB" id="9779941at2"/>
<evidence type="ECO:0000256" key="4">
    <source>
        <dbReference type="PIRSR" id="PIRSR006325-1"/>
    </source>
</evidence>
<evidence type="ECO:0000256" key="3">
    <source>
        <dbReference type="HAMAP-Rule" id="MF_01589"/>
    </source>
</evidence>
<dbReference type="InterPro" id="IPR005271">
    <property type="entry name" value="CmoA"/>
</dbReference>
<feature type="binding site" evidence="3 4">
    <location>
        <begin position="65"/>
        <end position="67"/>
    </location>
    <ligand>
        <name>S-adenosyl-L-methionine</name>
        <dbReference type="ChEBI" id="CHEBI:59789"/>
    </ligand>
</feature>
<keyword evidence="2 3" id="KW-0949">S-adenosyl-L-methionine</keyword>
<proteinExistence type="inferred from homology"/>
<evidence type="ECO:0000313" key="6">
    <source>
        <dbReference type="EMBL" id="RDE22735.1"/>
    </source>
</evidence>
<dbReference type="InterPro" id="IPR041698">
    <property type="entry name" value="Methyltransf_25"/>
</dbReference>
<protein>
    <recommendedName>
        <fullName evidence="3">Carboxy-S-adenosyl-L-methionine synthase</fullName>
        <shortName evidence="3">Cx-SAM synthase</shortName>
        <ecNumber evidence="3">2.1.3.-</ecNumber>
    </recommendedName>
</protein>
<evidence type="ECO:0000256" key="1">
    <source>
        <dbReference type="ARBA" id="ARBA00022679"/>
    </source>
</evidence>
<gene>
    <name evidence="3 6" type="primary">cmoA</name>
    <name evidence="6" type="ORF">DV711_09155</name>
</gene>
<comment type="similarity">
    <text evidence="3">Belongs to the class I-like SAM-binding methyltransferase superfamily. Cx-SAM synthase family.</text>
</comment>
<name>A0A369WTB0_9GAMM</name>
<dbReference type="PANTHER" id="PTHR43861">
    <property type="entry name" value="TRANS-ACONITATE 2-METHYLTRANSFERASE-RELATED"/>
    <property type="match status" value="1"/>
</dbReference>
<dbReference type="InterPro" id="IPR029063">
    <property type="entry name" value="SAM-dependent_MTases_sf"/>
</dbReference>
<dbReference type="PIRSF" id="PIRSF006325">
    <property type="entry name" value="MeTrfase_bac"/>
    <property type="match status" value="1"/>
</dbReference>
<reference evidence="6 7" key="1">
    <citation type="submission" date="2018-07" db="EMBL/GenBank/DDBJ databases">
        <title>Motiliproteus coralliicola sp. nov., a bacterium isolated from Coral.</title>
        <authorList>
            <person name="Wang G."/>
        </authorList>
    </citation>
    <scope>NUCLEOTIDE SEQUENCE [LARGE SCALE GENOMIC DNA]</scope>
    <source>
        <strain evidence="6 7">C34</strain>
    </source>
</reference>
<dbReference type="CDD" id="cd02440">
    <property type="entry name" value="AdoMet_MTases"/>
    <property type="match status" value="1"/>
</dbReference>
<dbReference type="EC" id="2.1.3.-" evidence="3"/>
<dbReference type="Proteomes" id="UP000253769">
    <property type="component" value="Unassembled WGS sequence"/>
</dbReference>
<evidence type="ECO:0000256" key="2">
    <source>
        <dbReference type="ARBA" id="ARBA00022691"/>
    </source>
</evidence>
<dbReference type="GO" id="GO:1904047">
    <property type="term" value="F:S-adenosyl-L-methionine binding"/>
    <property type="evidence" value="ECO:0007669"/>
    <property type="project" value="UniProtKB-UniRule"/>
</dbReference>
<keyword evidence="7" id="KW-1185">Reference proteome</keyword>
<feature type="binding site" evidence="3">
    <location>
        <position position="204"/>
    </location>
    <ligand>
        <name>S-adenosyl-L-methionine</name>
        <dbReference type="ChEBI" id="CHEBI:59789"/>
    </ligand>
</feature>
<comment type="caution">
    <text evidence="6">The sequence shown here is derived from an EMBL/GenBank/DDBJ whole genome shotgun (WGS) entry which is preliminary data.</text>
</comment>
<dbReference type="Pfam" id="PF13649">
    <property type="entry name" value="Methyltransf_25"/>
    <property type="match status" value="1"/>
</dbReference>
<comment type="subunit">
    <text evidence="3">Homodimer.</text>
</comment>